<keyword evidence="4" id="KW-0812">Transmembrane</keyword>
<dbReference type="Proteomes" id="UP001333102">
    <property type="component" value="Chromosome"/>
</dbReference>
<dbReference type="SUPFAM" id="SSF49503">
    <property type="entry name" value="Cupredoxins"/>
    <property type="match status" value="1"/>
</dbReference>
<reference evidence="8" key="1">
    <citation type="submission" date="2023-12" db="EMBL/GenBank/DDBJ databases">
        <title>Novel isolates from deep terrestrial aquifers shed light on the physiology and ecology of the class Limnochordia.</title>
        <authorList>
            <person name="Karnachuk O.V."/>
            <person name="Lukina A.P."/>
            <person name="Avakyan M.R."/>
            <person name="Kadnikov V."/>
            <person name="Begmatov S."/>
            <person name="Beletsky A.V."/>
            <person name="Mardanov A.V."/>
            <person name="Ravin N.V."/>
        </authorList>
    </citation>
    <scope>NUCLEOTIDE SEQUENCE [LARGE SCALE GENOMIC DNA]</scope>
    <source>
        <strain evidence="8">LN</strain>
    </source>
</reference>
<dbReference type="SMART" id="SM00710">
    <property type="entry name" value="PbH1"/>
    <property type="match status" value="5"/>
</dbReference>
<feature type="domain" description="Blue (type 1) copper" evidence="5">
    <location>
        <begin position="51"/>
        <end position="126"/>
    </location>
</feature>
<keyword evidence="4" id="KW-0472">Membrane</keyword>
<dbReference type="PANTHER" id="PTHR36507">
    <property type="entry name" value="BLL1555 PROTEIN"/>
    <property type="match status" value="1"/>
</dbReference>
<keyword evidence="8" id="KW-1185">Reference proteome</keyword>
<keyword evidence="1" id="KW-0479">Metal-binding</keyword>
<gene>
    <name evidence="7" type="ORF">VLY81_05000</name>
</gene>
<proteinExistence type="predicted"/>
<feature type="domain" description="Right handed beta helix" evidence="6">
    <location>
        <begin position="253"/>
        <end position="418"/>
    </location>
</feature>
<dbReference type="InterPro" id="IPR039448">
    <property type="entry name" value="Beta_helix"/>
</dbReference>
<evidence type="ECO:0000256" key="3">
    <source>
        <dbReference type="SAM" id="MobiDB-lite"/>
    </source>
</evidence>
<dbReference type="InterPro" id="IPR052721">
    <property type="entry name" value="ET_Amicyanin"/>
</dbReference>
<sequence>MGGCTEARRRARSGIGVAMAAAVAAMALLAAVGPGTLARETVVEVVMGDDFFEAPVARVPAGATVVWVNEGRNPHNVMADDGSFDSGLVAPGEAFRLRLDRPGRYAYYCAYHGAAGGVGMAGVVVVDAAEAGDAVPAGEGTVPASPGRSSEERVIPPPPRRPEGPYRVLRVPVAYPTIQAAVDDARPGDLVLVAPGVYHEDVRVTTPFVTIRGLDRNGVILDGEFKRANGIAVLGADGVVIENMTARHYTLNGFYWNGVLGYRGSYLTAYNNGDYGLYAFDSIYGQFDHSYASGHPDSGFYIGQCKPCHALITDVVAEHNALGYSGTNAGGDLTIRDSVWRYNMAGIVPNTLDSEKLAPQDGVRIVRNRVYSNHNRQAPAKALQYPSFGNGIVVAGGIRNVIEGNWVWDHPEFGILIVPNLDEQFWVASGHRVQGNVVWASGRADLALGFPAGAGTCFAGNRYESSRPGGIEWLYGCGSLLLRVGGGDLLPTLVPLRRFLEARRGDFEAGDWRSQPVPPPQPGMPDPLAPPAPPWPTPESEVTVPPYPAPLEPVPAEAVSGGFDRLPPAARPLLREVAGVVLFWLPAVIDLGMVGLVVADLIRRRRSMAWPGAVAWGLLAVAVPYAGAVAYALARLARRRARSAAA</sequence>
<evidence type="ECO:0000256" key="2">
    <source>
        <dbReference type="ARBA" id="ARBA00023008"/>
    </source>
</evidence>
<dbReference type="PANTHER" id="PTHR36507:SF1">
    <property type="entry name" value="BLL1555 PROTEIN"/>
    <property type="match status" value="1"/>
</dbReference>
<dbReference type="InterPro" id="IPR008972">
    <property type="entry name" value="Cupredoxin"/>
</dbReference>
<protein>
    <submittedName>
        <fullName evidence="7">Right-handed parallel beta-helix repeat-containing protein</fullName>
    </submittedName>
</protein>
<organism evidence="7 8">
    <name type="scientific">Geochorda subterranea</name>
    <dbReference type="NCBI Taxonomy" id="3109564"/>
    <lineage>
        <taxon>Bacteria</taxon>
        <taxon>Bacillati</taxon>
        <taxon>Bacillota</taxon>
        <taxon>Limnochordia</taxon>
        <taxon>Limnochordales</taxon>
        <taxon>Geochordaceae</taxon>
        <taxon>Geochorda</taxon>
    </lineage>
</organism>
<evidence type="ECO:0000256" key="4">
    <source>
        <dbReference type="SAM" id="Phobius"/>
    </source>
</evidence>
<dbReference type="SUPFAM" id="SSF51126">
    <property type="entry name" value="Pectin lyase-like"/>
    <property type="match status" value="1"/>
</dbReference>
<dbReference type="InterPro" id="IPR012334">
    <property type="entry name" value="Pectin_lyas_fold"/>
</dbReference>
<evidence type="ECO:0000313" key="7">
    <source>
        <dbReference type="EMBL" id="WRP15525.1"/>
    </source>
</evidence>
<dbReference type="Pfam" id="PF13229">
    <property type="entry name" value="Beta_helix"/>
    <property type="match status" value="1"/>
</dbReference>
<dbReference type="InterPro" id="IPR006626">
    <property type="entry name" value="PbH1"/>
</dbReference>
<dbReference type="Gene3D" id="2.160.20.10">
    <property type="entry name" value="Single-stranded right-handed beta-helix, Pectin lyase-like"/>
    <property type="match status" value="1"/>
</dbReference>
<keyword evidence="2" id="KW-0186">Copper</keyword>
<feature type="region of interest" description="Disordered" evidence="3">
    <location>
        <begin position="136"/>
        <end position="162"/>
    </location>
</feature>
<evidence type="ECO:0000313" key="8">
    <source>
        <dbReference type="Proteomes" id="UP001333102"/>
    </source>
</evidence>
<name>A0ABZ1BSD0_9FIRM</name>
<dbReference type="EMBL" id="CP141614">
    <property type="protein sequence ID" value="WRP15525.1"/>
    <property type="molecule type" value="Genomic_DNA"/>
</dbReference>
<evidence type="ECO:0000259" key="5">
    <source>
        <dbReference type="Pfam" id="PF00127"/>
    </source>
</evidence>
<dbReference type="Gene3D" id="2.60.40.420">
    <property type="entry name" value="Cupredoxins - blue copper proteins"/>
    <property type="match status" value="1"/>
</dbReference>
<dbReference type="InterPro" id="IPR000923">
    <property type="entry name" value="BlueCu_1"/>
</dbReference>
<feature type="region of interest" description="Disordered" evidence="3">
    <location>
        <begin position="510"/>
        <end position="543"/>
    </location>
</feature>
<dbReference type="RefSeq" id="WP_324669933.1">
    <property type="nucleotide sequence ID" value="NZ_CP141614.1"/>
</dbReference>
<evidence type="ECO:0000256" key="1">
    <source>
        <dbReference type="ARBA" id="ARBA00022723"/>
    </source>
</evidence>
<keyword evidence="4" id="KW-1133">Transmembrane helix</keyword>
<dbReference type="Pfam" id="PF00127">
    <property type="entry name" value="Copper-bind"/>
    <property type="match status" value="1"/>
</dbReference>
<accession>A0ABZ1BSD0</accession>
<feature type="transmembrane region" description="Helical" evidence="4">
    <location>
        <begin position="614"/>
        <end position="634"/>
    </location>
</feature>
<feature type="compositionally biased region" description="Pro residues" evidence="3">
    <location>
        <begin position="516"/>
        <end position="537"/>
    </location>
</feature>
<feature type="compositionally biased region" description="Basic and acidic residues" evidence="3">
    <location>
        <begin position="149"/>
        <end position="162"/>
    </location>
</feature>
<feature type="transmembrane region" description="Helical" evidence="4">
    <location>
        <begin position="581"/>
        <end position="602"/>
    </location>
</feature>
<evidence type="ECO:0000259" key="6">
    <source>
        <dbReference type="Pfam" id="PF13229"/>
    </source>
</evidence>
<dbReference type="InterPro" id="IPR011050">
    <property type="entry name" value="Pectin_lyase_fold/virulence"/>
</dbReference>